<keyword evidence="1" id="KW-0472">Membrane</keyword>
<sequence length="240" mass="27485">MNKKYKKILKICAGVIVFFTLPSLLLFGFLYFKYNQELPEGISGKEADALAVQMLDALNYDAYKNTKHISWTFKKRRHYELDKERNICKVFWKGNKVILDLTHTGNSKVYIHGFKNESALADELISKALNYYNNDSFWLLAPYKVFDQGTTRQLVKIAGNKDALLVTYTSGGSTPGDSYLWILDEKHKPIAFRMWTSILPIDGIEASWSNWTTTDSGAQLPTFHKLFFIGLEITDIKGTE</sequence>
<keyword evidence="1" id="KW-1133">Transmembrane helix</keyword>
<keyword evidence="1" id="KW-0812">Transmembrane</keyword>
<organism evidence="2 3">
    <name type="scientific">Algibacter mikhailovii</name>
    <dbReference type="NCBI Taxonomy" id="425498"/>
    <lineage>
        <taxon>Bacteria</taxon>
        <taxon>Pseudomonadati</taxon>
        <taxon>Bacteroidota</taxon>
        <taxon>Flavobacteriia</taxon>
        <taxon>Flavobacteriales</taxon>
        <taxon>Flavobacteriaceae</taxon>
        <taxon>Algibacter</taxon>
    </lineage>
</organism>
<comment type="caution">
    <text evidence="2">The sequence shown here is derived from an EMBL/GenBank/DDBJ whole genome shotgun (WGS) entry which is preliminary data.</text>
</comment>
<dbReference type="Proteomes" id="UP000636004">
    <property type="component" value="Unassembled WGS sequence"/>
</dbReference>
<evidence type="ECO:0000256" key="1">
    <source>
        <dbReference type="SAM" id="Phobius"/>
    </source>
</evidence>
<gene>
    <name evidence="2" type="ORF">GCM10007028_05080</name>
</gene>
<dbReference type="RefSeq" id="WP_189359174.1">
    <property type="nucleotide sequence ID" value="NZ_BMWZ01000001.1"/>
</dbReference>
<feature type="transmembrane region" description="Helical" evidence="1">
    <location>
        <begin position="12"/>
        <end position="32"/>
    </location>
</feature>
<reference evidence="2" key="2">
    <citation type="submission" date="2020-09" db="EMBL/GenBank/DDBJ databases">
        <authorList>
            <person name="Sun Q."/>
            <person name="Kim S."/>
        </authorList>
    </citation>
    <scope>NUCLEOTIDE SEQUENCE</scope>
    <source>
        <strain evidence="2">KCTC 12710</strain>
    </source>
</reference>
<evidence type="ECO:0000313" key="3">
    <source>
        <dbReference type="Proteomes" id="UP000636004"/>
    </source>
</evidence>
<evidence type="ECO:0000313" key="2">
    <source>
        <dbReference type="EMBL" id="GGZ70855.1"/>
    </source>
</evidence>
<name>A0A918V6V5_9FLAO</name>
<protein>
    <submittedName>
        <fullName evidence="2">Uncharacterized protein</fullName>
    </submittedName>
</protein>
<accession>A0A918V6V5</accession>
<reference evidence="2" key="1">
    <citation type="journal article" date="2014" name="Int. J. Syst. Evol. Microbiol.">
        <title>Complete genome sequence of Corynebacterium casei LMG S-19264T (=DSM 44701T), isolated from a smear-ripened cheese.</title>
        <authorList>
            <consortium name="US DOE Joint Genome Institute (JGI-PGF)"/>
            <person name="Walter F."/>
            <person name="Albersmeier A."/>
            <person name="Kalinowski J."/>
            <person name="Ruckert C."/>
        </authorList>
    </citation>
    <scope>NUCLEOTIDE SEQUENCE</scope>
    <source>
        <strain evidence="2">KCTC 12710</strain>
    </source>
</reference>
<keyword evidence="3" id="KW-1185">Reference proteome</keyword>
<dbReference type="EMBL" id="BMWZ01000001">
    <property type="protein sequence ID" value="GGZ70855.1"/>
    <property type="molecule type" value="Genomic_DNA"/>
</dbReference>
<dbReference type="AlphaFoldDB" id="A0A918V6V5"/>
<proteinExistence type="predicted"/>